<dbReference type="EMBL" id="CP131062">
    <property type="protein sequence ID" value="WNY28372.1"/>
    <property type="molecule type" value="Genomic_DNA"/>
</dbReference>
<evidence type="ECO:0000313" key="3">
    <source>
        <dbReference type="Proteomes" id="UP001302662"/>
    </source>
</evidence>
<sequence>MSVGEFSFLFSSFSASSDFSFYLVMLLLCHFIGDYYLQTNKMARIKENNIRNTIIHSILYAVPFIFFLLGLEFSGSLNLMTTGIVIGVVLLHAVIDLIKCVCEKKLNVKQFENESDIKRTGYIADQILHLIVVVTASFLLSGSAVFEISSGAYMLLKCLLFIVIISKPVNISFKKIFEKYQPTQKSNENLESIDSISGAGAIIGTLERLVMGIFIGIGQFAALGLVVAAKSIARYDQISKNKLFAEYFLIGTLYSVLAVLVVYYIIFVVLA</sequence>
<accession>A0AA96ZYQ3</accession>
<evidence type="ECO:0000256" key="1">
    <source>
        <dbReference type="SAM" id="Phobius"/>
    </source>
</evidence>
<evidence type="ECO:0000313" key="2">
    <source>
        <dbReference type="EMBL" id="WNY28372.1"/>
    </source>
</evidence>
<feature type="transmembrane region" description="Helical" evidence="1">
    <location>
        <begin position="20"/>
        <end position="37"/>
    </location>
</feature>
<reference evidence="2 3" key="1">
    <citation type="submission" date="2023-07" db="EMBL/GenBank/DDBJ databases">
        <title>Closed genome sequence of Methanimicrococcus sp. Es2.</title>
        <authorList>
            <person name="Protasov E."/>
            <person name="Platt K."/>
            <person name="Reeh H."/>
            <person name="Poehlein A."/>
            <person name="Daniel R."/>
            <person name="Brune A."/>
        </authorList>
    </citation>
    <scope>NUCLEOTIDE SEQUENCE [LARGE SCALE GENOMIC DNA]</scope>
    <source>
        <strain evidence="2 3">Es2</strain>
    </source>
</reference>
<dbReference type="KEGG" id="mees:MmiEs2_05570"/>
<dbReference type="AlphaFoldDB" id="A0AA96ZYQ3"/>
<proteinExistence type="predicted"/>
<feature type="transmembrane region" description="Helical" evidence="1">
    <location>
        <begin position="49"/>
        <end position="71"/>
    </location>
</feature>
<keyword evidence="1" id="KW-1133">Transmembrane helix</keyword>
<dbReference type="InterPro" id="IPR021737">
    <property type="entry name" value="Phage_phiKZ_Orf197"/>
</dbReference>
<feature type="transmembrane region" description="Helical" evidence="1">
    <location>
        <begin position="77"/>
        <end position="98"/>
    </location>
</feature>
<organism evidence="2 3">
    <name type="scientific">Methanimicrococcus stummii</name>
    <dbReference type="NCBI Taxonomy" id="3028294"/>
    <lineage>
        <taxon>Archaea</taxon>
        <taxon>Methanobacteriati</taxon>
        <taxon>Methanobacteriota</taxon>
        <taxon>Stenosarchaea group</taxon>
        <taxon>Methanomicrobia</taxon>
        <taxon>Methanosarcinales</taxon>
        <taxon>Methanosarcinaceae</taxon>
        <taxon>Methanimicrococcus</taxon>
    </lineage>
</organism>
<keyword evidence="3" id="KW-1185">Reference proteome</keyword>
<feature type="transmembrane region" description="Helical" evidence="1">
    <location>
        <begin position="127"/>
        <end position="146"/>
    </location>
</feature>
<feature type="transmembrane region" description="Helical" evidence="1">
    <location>
        <begin position="152"/>
        <end position="169"/>
    </location>
</feature>
<dbReference type="Proteomes" id="UP001302662">
    <property type="component" value="Chromosome"/>
</dbReference>
<gene>
    <name evidence="2" type="ORF">MmiEs2_05570</name>
</gene>
<protein>
    <recommendedName>
        <fullName evidence="4">DUF3307 domain-containing protein</fullName>
    </recommendedName>
</protein>
<feature type="transmembrane region" description="Helical" evidence="1">
    <location>
        <begin position="209"/>
        <end position="228"/>
    </location>
</feature>
<name>A0AA96ZYQ3_9EURY</name>
<keyword evidence="1" id="KW-0812">Transmembrane</keyword>
<feature type="transmembrane region" description="Helical" evidence="1">
    <location>
        <begin position="248"/>
        <end position="270"/>
    </location>
</feature>
<keyword evidence="1" id="KW-0472">Membrane</keyword>
<dbReference type="Pfam" id="PF11750">
    <property type="entry name" value="DUF3307"/>
    <property type="match status" value="1"/>
</dbReference>
<evidence type="ECO:0008006" key="4">
    <source>
        <dbReference type="Google" id="ProtNLM"/>
    </source>
</evidence>